<evidence type="ECO:0000313" key="3">
    <source>
        <dbReference type="Proteomes" id="UP000008144"/>
    </source>
</evidence>
<feature type="signal peptide" evidence="1">
    <location>
        <begin position="1"/>
        <end position="17"/>
    </location>
</feature>
<dbReference type="AlphaFoldDB" id="H2XKL4"/>
<dbReference type="HOGENOM" id="CLU_2511990_0_0_1"/>
<dbReference type="InParanoid" id="H2XKL4"/>
<accession>H2XKL4</accession>
<evidence type="ECO:0000256" key="1">
    <source>
        <dbReference type="SAM" id="SignalP"/>
    </source>
</evidence>
<reference evidence="3" key="1">
    <citation type="journal article" date="2002" name="Science">
        <title>The draft genome of Ciona intestinalis: insights into chordate and vertebrate origins.</title>
        <authorList>
            <person name="Dehal P."/>
            <person name="Satou Y."/>
            <person name="Campbell R.K."/>
            <person name="Chapman J."/>
            <person name="Degnan B."/>
            <person name="De Tomaso A."/>
            <person name="Davidson B."/>
            <person name="Di Gregorio A."/>
            <person name="Gelpke M."/>
            <person name="Goodstein D.M."/>
            <person name="Harafuji N."/>
            <person name="Hastings K.E."/>
            <person name="Ho I."/>
            <person name="Hotta K."/>
            <person name="Huang W."/>
            <person name="Kawashima T."/>
            <person name="Lemaire P."/>
            <person name="Martinez D."/>
            <person name="Meinertzhagen I.A."/>
            <person name="Necula S."/>
            <person name="Nonaka M."/>
            <person name="Putnam N."/>
            <person name="Rash S."/>
            <person name="Saiga H."/>
            <person name="Satake M."/>
            <person name="Terry A."/>
            <person name="Yamada L."/>
            <person name="Wang H.G."/>
            <person name="Awazu S."/>
            <person name="Azumi K."/>
            <person name="Boore J."/>
            <person name="Branno M."/>
            <person name="Chin-Bow S."/>
            <person name="DeSantis R."/>
            <person name="Doyle S."/>
            <person name="Francino P."/>
            <person name="Keys D.N."/>
            <person name="Haga S."/>
            <person name="Hayashi H."/>
            <person name="Hino K."/>
            <person name="Imai K.S."/>
            <person name="Inaba K."/>
            <person name="Kano S."/>
            <person name="Kobayashi K."/>
            <person name="Kobayashi M."/>
            <person name="Lee B.I."/>
            <person name="Makabe K.W."/>
            <person name="Manohar C."/>
            <person name="Matassi G."/>
            <person name="Medina M."/>
            <person name="Mochizuki Y."/>
            <person name="Mount S."/>
            <person name="Morishita T."/>
            <person name="Miura S."/>
            <person name="Nakayama A."/>
            <person name="Nishizaka S."/>
            <person name="Nomoto H."/>
            <person name="Ohta F."/>
            <person name="Oishi K."/>
            <person name="Rigoutsos I."/>
            <person name="Sano M."/>
            <person name="Sasaki A."/>
            <person name="Sasakura Y."/>
            <person name="Shoguchi E."/>
            <person name="Shin-i T."/>
            <person name="Spagnuolo A."/>
            <person name="Stainier D."/>
            <person name="Suzuki M.M."/>
            <person name="Tassy O."/>
            <person name="Takatori N."/>
            <person name="Tokuoka M."/>
            <person name="Yagi K."/>
            <person name="Yoshizaki F."/>
            <person name="Wada S."/>
            <person name="Zhang C."/>
            <person name="Hyatt P.D."/>
            <person name="Larimer F."/>
            <person name="Detter C."/>
            <person name="Doggett N."/>
            <person name="Glavina T."/>
            <person name="Hawkins T."/>
            <person name="Richardson P."/>
            <person name="Lucas S."/>
            <person name="Kohara Y."/>
            <person name="Levine M."/>
            <person name="Satoh N."/>
            <person name="Rokhsar D.S."/>
        </authorList>
    </citation>
    <scope>NUCLEOTIDE SEQUENCE [LARGE SCALE GENOMIC DNA]</scope>
</reference>
<keyword evidence="1" id="KW-0732">Signal</keyword>
<reference evidence="2" key="2">
    <citation type="submission" date="2025-08" db="UniProtKB">
        <authorList>
            <consortium name="Ensembl"/>
        </authorList>
    </citation>
    <scope>IDENTIFICATION</scope>
</reference>
<dbReference type="Ensembl" id="ENSCINT00000030619.1">
    <property type="protein sequence ID" value="ENSCINP00000030196.1"/>
    <property type="gene ID" value="ENSCING00000021173.1"/>
</dbReference>
<protein>
    <submittedName>
        <fullName evidence="2">Uncharacterized protein</fullName>
    </submittedName>
</protein>
<sequence>MMKIVLFVLVIVSVSTAAVIEERQKRSAESQTAAIMRIFTACRPYCSVNTNTKALHSCDSFIQTGVCSFCQLRVCSLMNLAKVFE</sequence>
<name>H2XKL4_CIOIN</name>
<organism evidence="2 3">
    <name type="scientific">Ciona intestinalis</name>
    <name type="common">Transparent sea squirt</name>
    <name type="synonym">Ascidia intestinalis</name>
    <dbReference type="NCBI Taxonomy" id="7719"/>
    <lineage>
        <taxon>Eukaryota</taxon>
        <taxon>Metazoa</taxon>
        <taxon>Chordata</taxon>
        <taxon>Tunicata</taxon>
        <taxon>Ascidiacea</taxon>
        <taxon>Phlebobranchia</taxon>
        <taxon>Cionidae</taxon>
        <taxon>Ciona</taxon>
    </lineage>
</organism>
<reference evidence="2" key="3">
    <citation type="submission" date="2025-09" db="UniProtKB">
        <authorList>
            <consortium name="Ensembl"/>
        </authorList>
    </citation>
    <scope>IDENTIFICATION</scope>
</reference>
<keyword evidence="3" id="KW-1185">Reference proteome</keyword>
<evidence type="ECO:0000313" key="2">
    <source>
        <dbReference type="Ensembl" id="ENSCINP00000030196.1"/>
    </source>
</evidence>
<proteinExistence type="predicted"/>
<feature type="chain" id="PRO_5003577184" evidence="1">
    <location>
        <begin position="18"/>
        <end position="85"/>
    </location>
</feature>
<dbReference type="Proteomes" id="UP000008144">
    <property type="component" value="Unassembled WGS sequence"/>
</dbReference>